<reference evidence="1" key="1">
    <citation type="journal article" date="2015" name="Nature">
        <title>Complex archaea that bridge the gap between prokaryotes and eukaryotes.</title>
        <authorList>
            <person name="Spang A."/>
            <person name="Saw J.H."/>
            <person name="Jorgensen S.L."/>
            <person name="Zaremba-Niedzwiedzka K."/>
            <person name="Martijn J."/>
            <person name="Lind A.E."/>
            <person name="van Eijk R."/>
            <person name="Schleper C."/>
            <person name="Guy L."/>
            <person name="Ettema T.J."/>
        </authorList>
    </citation>
    <scope>NUCLEOTIDE SEQUENCE</scope>
</reference>
<proteinExistence type="predicted"/>
<accession>A0A0F9FQE7</accession>
<gene>
    <name evidence="1" type="ORF">LCGC14_2002780</name>
</gene>
<comment type="caution">
    <text evidence="1">The sequence shown here is derived from an EMBL/GenBank/DDBJ whole genome shotgun (WGS) entry which is preliminary data.</text>
</comment>
<protein>
    <submittedName>
        <fullName evidence="1">Uncharacterized protein</fullName>
    </submittedName>
</protein>
<dbReference type="EMBL" id="LAZR01022791">
    <property type="protein sequence ID" value="KKL80641.1"/>
    <property type="molecule type" value="Genomic_DNA"/>
</dbReference>
<sequence length="291" mass="31450">TTTRPPNVNAGTATATNPVFTFANDLGNGMGSAGDSKVSLISNDLEMLRTDGTAGSGASLYTGGGIIIGDISGTTVSTMTGITSYLLIASGVSPAELSGTPGESIQLYVTGNELFVADGNGTHTGLGSFNKQTGMAESKKWNIYTGKIVTRNWETGAVTVDSGTTRDWKTDQIANQKKAFIRTYTQQSIEVPEVQATAFGDIEIEDKLWWTVKYRFQRGKKVAYNAYAKKKVKGKYKIVKPGYWMDEDGKFYRKRTRAEAIAAFTPDMGTICTKYNNLAPFLKAEINNSCS</sequence>
<organism evidence="1">
    <name type="scientific">marine sediment metagenome</name>
    <dbReference type="NCBI Taxonomy" id="412755"/>
    <lineage>
        <taxon>unclassified sequences</taxon>
        <taxon>metagenomes</taxon>
        <taxon>ecological metagenomes</taxon>
    </lineage>
</organism>
<name>A0A0F9FQE7_9ZZZZ</name>
<evidence type="ECO:0000313" key="1">
    <source>
        <dbReference type="EMBL" id="KKL80641.1"/>
    </source>
</evidence>
<feature type="non-terminal residue" evidence="1">
    <location>
        <position position="1"/>
    </location>
</feature>
<dbReference type="AlphaFoldDB" id="A0A0F9FQE7"/>